<organism evidence="2 3">
    <name type="scientific">Syncephalis pseudoplumigaleata</name>
    <dbReference type="NCBI Taxonomy" id="1712513"/>
    <lineage>
        <taxon>Eukaryota</taxon>
        <taxon>Fungi</taxon>
        <taxon>Fungi incertae sedis</taxon>
        <taxon>Zoopagomycota</taxon>
        <taxon>Zoopagomycotina</taxon>
        <taxon>Zoopagomycetes</taxon>
        <taxon>Zoopagales</taxon>
        <taxon>Piptocephalidaceae</taxon>
        <taxon>Syncephalis</taxon>
    </lineage>
</organism>
<feature type="compositionally biased region" description="Acidic residues" evidence="1">
    <location>
        <begin position="327"/>
        <end position="344"/>
    </location>
</feature>
<sequence length="458" mass="50054">MTISTSANPPQLTVRPLANTTSFIHGELGISTVSLRGEVDAVWPATEGDAATVIPERVTIKLTAKEWTTADCRLRDDRSPTSTTAAYDTQTEDEAATTVAVAAPPTSRAGGGDEARVHVHSTLLRDIKTLWPPEAINKPQAAEPEPEPESESESETTAPSLLLASEAVQAAMARGFLHLPFELVVPDHTPGTLTLPHGGITYKLSIIFTYRQRVDGPPQQIKWHFMLPLTRHTRLPAPEEIAATSSASPAIYEGIRLDPFELACTLDDTTVVEATLPYPCLMPARTMAVQLRLRADEEVAASYADRLQHLAILLHRVDSYRIMDPATYEEDDEKQKEEEEEDGEEQTHTVSLAVEIVAEEHAIDVGQLTSDAGQTVMLTCPAVLLSTVRSRLLEVSYMCLVRLQLDDRAVEFFFPLDAVQPWPPSSSSTAATTTKAEDLPAHMMHKLGQLFVTPTNAP</sequence>
<evidence type="ECO:0000256" key="1">
    <source>
        <dbReference type="SAM" id="MobiDB-lite"/>
    </source>
</evidence>
<dbReference type="AlphaFoldDB" id="A0A4P9Z2G3"/>
<evidence type="ECO:0000313" key="3">
    <source>
        <dbReference type="Proteomes" id="UP000278143"/>
    </source>
</evidence>
<feature type="region of interest" description="Disordered" evidence="1">
    <location>
        <begin position="133"/>
        <end position="158"/>
    </location>
</feature>
<dbReference type="Proteomes" id="UP000278143">
    <property type="component" value="Unassembled WGS sequence"/>
</dbReference>
<name>A0A4P9Z2G3_9FUNG</name>
<dbReference type="EMBL" id="KZ989555">
    <property type="protein sequence ID" value="RKP25971.1"/>
    <property type="molecule type" value="Genomic_DNA"/>
</dbReference>
<feature type="region of interest" description="Disordered" evidence="1">
    <location>
        <begin position="326"/>
        <end position="348"/>
    </location>
</feature>
<reference evidence="3" key="1">
    <citation type="journal article" date="2018" name="Nat. Microbiol.">
        <title>Leveraging single-cell genomics to expand the fungal tree of life.</title>
        <authorList>
            <person name="Ahrendt S.R."/>
            <person name="Quandt C.A."/>
            <person name="Ciobanu D."/>
            <person name="Clum A."/>
            <person name="Salamov A."/>
            <person name="Andreopoulos B."/>
            <person name="Cheng J.F."/>
            <person name="Woyke T."/>
            <person name="Pelin A."/>
            <person name="Henrissat B."/>
            <person name="Reynolds N.K."/>
            <person name="Benny G.L."/>
            <person name="Smith M.E."/>
            <person name="James T.Y."/>
            <person name="Grigoriev I.V."/>
        </authorList>
    </citation>
    <scope>NUCLEOTIDE SEQUENCE [LARGE SCALE GENOMIC DNA]</scope>
    <source>
        <strain evidence="3">Benny S71-1</strain>
    </source>
</reference>
<dbReference type="OrthoDB" id="10513106at2759"/>
<evidence type="ECO:0000313" key="2">
    <source>
        <dbReference type="EMBL" id="RKP25971.1"/>
    </source>
</evidence>
<keyword evidence="3" id="KW-1185">Reference proteome</keyword>
<accession>A0A4P9Z2G3</accession>
<gene>
    <name evidence="2" type="ORF">SYNPS1DRAFT_28312</name>
</gene>
<protein>
    <submittedName>
        <fullName evidence="2">Uncharacterized protein</fullName>
    </submittedName>
</protein>
<feature type="compositionally biased region" description="Acidic residues" evidence="1">
    <location>
        <begin position="144"/>
        <end position="154"/>
    </location>
</feature>
<proteinExistence type="predicted"/>